<dbReference type="InterPro" id="IPR010559">
    <property type="entry name" value="Sig_transdc_His_kin_internal"/>
</dbReference>
<sequence>MKLGRHFLRMRGKLSITLLAGLVIVVITVGLAAIHFRSFNKSRYQAVIIKEELFDGQFKFYSDLDNNGDSEFIVVGDKNDTCTFLEFFTQSSASFAKVTIMGRLICSNPSDNIIFEDFDNNGQKEVYLITYWDNSVFMDVYEPCTKRYILKHYFIDSLNTPKSESDIKYKINGMADIDGDNFKELYCTITAGLSLQPRNIYMVDINDSTVKKSPLSYATPFSFKIYNAGNNGGKEILAGTYSTDNSPEDYPFSDHFSWLFVFDSQLNFQKKPIKFPRNVEYTKTIVISNGSEDFVLVLNEMRSPSLLRSKLQVLDSGLKVIKERVLPKTLHNYKHDIYPLPDKKQFLLMLSCGEKWILDYNLDLQQKIKKLGDLPLILKGNVTIDGSVLYIFNQPNSDNFFFTDESFSKVSRINIPFISLATSNISLQKRKGQTPLIFMQQGTDTFWVEYKKNRLFYLQLTLFYGVLLIVVVIVWGSIKMLYIRRIKEVLTEKQLIYFQFQSLKNQLTPHFIYNTLNAIGNLILLKQNNKAYKLLISFSKLQRALIENPESNARTLEEEVDFVKQYLAIQDIRFGGRFKTYLEIDPDVDLGTPVPKLILQTYVDNAIKHGLWNTDSGGEIIITIKNKVKNRLILRIKDNGIGRAAAAKYKNGTGKGMDIMEKYYLMFKEHFGYAINTLIIDLTDEQGKACGTEAVISIEKVKAHGKPVRKRKGKG</sequence>
<dbReference type="SUPFAM" id="SSF55874">
    <property type="entry name" value="ATPase domain of HSP90 chaperone/DNA topoisomerase II/histidine kinase"/>
    <property type="match status" value="1"/>
</dbReference>
<dbReference type="PANTHER" id="PTHR34220">
    <property type="entry name" value="SENSOR HISTIDINE KINASE YPDA"/>
    <property type="match status" value="1"/>
</dbReference>
<proteinExistence type="predicted"/>
<dbReference type="InterPro" id="IPR003594">
    <property type="entry name" value="HATPase_dom"/>
</dbReference>
<dbReference type="SUPFAM" id="SSF69318">
    <property type="entry name" value="Integrin alpha N-terminal domain"/>
    <property type="match status" value="1"/>
</dbReference>
<dbReference type="InterPro" id="IPR050640">
    <property type="entry name" value="Bact_2-comp_sensor_kinase"/>
</dbReference>
<feature type="transmembrane region" description="Helical" evidence="1">
    <location>
        <begin position="456"/>
        <end position="478"/>
    </location>
</feature>
<reference evidence="4" key="1">
    <citation type="submission" date="2018-06" db="EMBL/GenBank/DDBJ databases">
        <authorList>
            <person name="Zhirakovskaya E."/>
        </authorList>
    </citation>
    <scope>NUCLEOTIDE SEQUENCE</scope>
</reference>
<evidence type="ECO:0000259" key="2">
    <source>
        <dbReference type="Pfam" id="PF02518"/>
    </source>
</evidence>
<dbReference type="InterPro" id="IPR036890">
    <property type="entry name" value="HATPase_C_sf"/>
</dbReference>
<accession>A0A3B0TU89</accession>
<gene>
    <name evidence="4" type="ORF">MNBD_BACTEROID01-1821</name>
</gene>
<protein>
    <submittedName>
        <fullName evidence="4">Uncharacterized protein</fullName>
    </submittedName>
</protein>
<feature type="domain" description="Histidine kinase/HSP90-like ATPase" evidence="2">
    <location>
        <begin position="597"/>
        <end position="662"/>
    </location>
</feature>
<organism evidence="4">
    <name type="scientific">hydrothermal vent metagenome</name>
    <dbReference type="NCBI Taxonomy" id="652676"/>
    <lineage>
        <taxon>unclassified sequences</taxon>
        <taxon>metagenomes</taxon>
        <taxon>ecological metagenomes</taxon>
    </lineage>
</organism>
<keyword evidence="1" id="KW-1133">Transmembrane helix</keyword>
<feature type="domain" description="Signal transduction histidine kinase internal region" evidence="3">
    <location>
        <begin position="499"/>
        <end position="578"/>
    </location>
</feature>
<dbReference type="PANTHER" id="PTHR34220:SF7">
    <property type="entry name" value="SENSOR HISTIDINE KINASE YPDA"/>
    <property type="match status" value="1"/>
</dbReference>
<dbReference type="Pfam" id="PF06580">
    <property type="entry name" value="His_kinase"/>
    <property type="match status" value="1"/>
</dbReference>
<dbReference type="Pfam" id="PF02518">
    <property type="entry name" value="HATPase_c"/>
    <property type="match status" value="1"/>
</dbReference>
<dbReference type="GO" id="GO:0016020">
    <property type="term" value="C:membrane"/>
    <property type="evidence" value="ECO:0007669"/>
    <property type="project" value="InterPro"/>
</dbReference>
<evidence type="ECO:0000256" key="1">
    <source>
        <dbReference type="SAM" id="Phobius"/>
    </source>
</evidence>
<keyword evidence="1" id="KW-0472">Membrane</keyword>
<evidence type="ECO:0000313" key="4">
    <source>
        <dbReference type="EMBL" id="VAW19753.1"/>
    </source>
</evidence>
<evidence type="ECO:0000259" key="3">
    <source>
        <dbReference type="Pfam" id="PF06580"/>
    </source>
</evidence>
<dbReference type="EMBL" id="UOEP01000105">
    <property type="protein sequence ID" value="VAW19753.1"/>
    <property type="molecule type" value="Genomic_DNA"/>
</dbReference>
<dbReference type="Gene3D" id="3.30.565.10">
    <property type="entry name" value="Histidine kinase-like ATPase, C-terminal domain"/>
    <property type="match status" value="1"/>
</dbReference>
<keyword evidence="1" id="KW-0812">Transmembrane</keyword>
<dbReference type="AlphaFoldDB" id="A0A3B0TU89"/>
<dbReference type="InterPro" id="IPR028994">
    <property type="entry name" value="Integrin_alpha_N"/>
</dbReference>
<dbReference type="GO" id="GO:0000155">
    <property type="term" value="F:phosphorelay sensor kinase activity"/>
    <property type="evidence" value="ECO:0007669"/>
    <property type="project" value="InterPro"/>
</dbReference>
<name>A0A3B0TU89_9ZZZZ</name>